<reference evidence="1 2" key="1">
    <citation type="journal article" date="2023" name="G3 (Bethesda)">
        <title>A chromosome-level genome assembly of Zasmidium syzygii isolated from banana leaves.</title>
        <authorList>
            <person name="van Westerhoven A.C."/>
            <person name="Mehrabi R."/>
            <person name="Talebi R."/>
            <person name="Steentjes M.B.F."/>
            <person name="Corcolon B."/>
            <person name="Chong P.A."/>
            <person name="Kema G.H.J."/>
            <person name="Seidl M.F."/>
        </authorList>
    </citation>
    <scope>NUCLEOTIDE SEQUENCE [LARGE SCALE GENOMIC DNA]</scope>
    <source>
        <strain evidence="1 2">P124</strain>
    </source>
</reference>
<evidence type="ECO:0000313" key="2">
    <source>
        <dbReference type="Proteomes" id="UP001305779"/>
    </source>
</evidence>
<gene>
    <name evidence="1" type="ORF">PRZ48_012281</name>
</gene>
<keyword evidence="2" id="KW-1185">Reference proteome</keyword>
<proteinExistence type="predicted"/>
<accession>A0ABR0E504</accession>
<organism evidence="1 2">
    <name type="scientific">Zasmidium cellare</name>
    <name type="common">Wine cellar mold</name>
    <name type="synonym">Racodium cellare</name>
    <dbReference type="NCBI Taxonomy" id="395010"/>
    <lineage>
        <taxon>Eukaryota</taxon>
        <taxon>Fungi</taxon>
        <taxon>Dikarya</taxon>
        <taxon>Ascomycota</taxon>
        <taxon>Pezizomycotina</taxon>
        <taxon>Dothideomycetes</taxon>
        <taxon>Dothideomycetidae</taxon>
        <taxon>Mycosphaerellales</taxon>
        <taxon>Mycosphaerellaceae</taxon>
        <taxon>Zasmidium</taxon>
    </lineage>
</organism>
<dbReference type="Proteomes" id="UP001305779">
    <property type="component" value="Unassembled WGS sequence"/>
</dbReference>
<protein>
    <submittedName>
        <fullName evidence="1">Uncharacterized protein</fullName>
    </submittedName>
</protein>
<dbReference type="EMBL" id="JAXOVC010000010">
    <property type="protein sequence ID" value="KAK4496301.1"/>
    <property type="molecule type" value="Genomic_DNA"/>
</dbReference>
<evidence type="ECO:0000313" key="1">
    <source>
        <dbReference type="EMBL" id="KAK4496301.1"/>
    </source>
</evidence>
<sequence length="777" mass="84913">MGYRQQFFVTAKINGKYRMLAIVHHQWIYGRTSLRQCLNILKIFSSPANLPGIRRELAQAASTVKPSCSQDTYSFISTALIIGSSYHEEGHYTANVKPQQLNTAWNTFPNDDGIVVFDITSPSKPRYGYIWLGAPMPHAQYASRLPLKTAMTAAKYINGYYNVAELAKKNVNGILTELRGFDLIDAALLNELWPNGNFKDMKNSGPAADLSGLSLEDFGSAVVDRYLKGEAEELPTSDELKSYRECITNKFAAEPSLLKDGRGLELFLRFAGTASEVDLTPFKDIEIDKILAIVKAASAPKTQKSLTIWLPSIDGITLEQLKSIVGKDALSALHLARTLKVKLKEKLLNLFDSTNLIELTSSLIFSRAVQMVFNPSENLRQAHLRVTENFPNGIGTKFPIRQIVYLTSVTEPNAERLDGGGLCWKQRTTNSHHVALPVKDAQLSTHEMVKLAPAALARLATCQEWTFESQPVAKIVLGIAKMLSVDETHRIKPLPGLMYSQASNAHYDSSVRFMGMLPPKLGGWTLLALHERPATRQGTSTIRYAFISEDSPGNYNVLPVKTFLSLFAHGKELETLDASWQAALARLKESMMTAKKAPETEASTMPELAAVKGGALGRDVMSPEICGDVVFGVAEHEEVVEALAAVEGMREKPINRYLARMGVASCISPQSHSSSKPLSSPVPTFTTHHILEPIYKAAAKPKNAASKLAGITRPEDAAEDEVSLVEDCVAEGEPDPLADEAVLLAAASLSEAEAEAVELPLEPDAVAVLDALEEAEE</sequence>
<comment type="caution">
    <text evidence="1">The sequence shown here is derived from an EMBL/GenBank/DDBJ whole genome shotgun (WGS) entry which is preliminary data.</text>
</comment>
<name>A0ABR0E504_ZASCE</name>